<feature type="transmembrane region" description="Helical" evidence="8">
    <location>
        <begin position="462"/>
        <end position="481"/>
    </location>
</feature>
<evidence type="ECO:0000256" key="4">
    <source>
        <dbReference type="ARBA" id="ARBA00022692"/>
    </source>
</evidence>
<dbReference type="Pfam" id="PF13440">
    <property type="entry name" value="Polysacc_synt_3"/>
    <property type="match status" value="1"/>
</dbReference>
<keyword evidence="3" id="KW-1003">Cell membrane</keyword>
<feature type="transmembrane region" description="Helical" evidence="8">
    <location>
        <begin position="162"/>
        <end position="185"/>
    </location>
</feature>
<comment type="similarity">
    <text evidence="2">Belongs to the polysaccharide synthase family.</text>
</comment>
<comment type="subcellular location">
    <subcellularLocation>
        <location evidence="1">Cell membrane</location>
        <topology evidence="1">Multi-pass membrane protein</topology>
    </subcellularLocation>
</comment>
<dbReference type="PANTHER" id="PTHR30250">
    <property type="entry name" value="PST FAMILY PREDICTED COLANIC ACID TRANSPORTER"/>
    <property type="match status" value="1"/>
</dbReference>
<reference evidence="10" key="1">
    <citation type="journal article" date="2019" name="Int. J. Syst. Evol. Microbiol.">
        <title>The Global Catalogue of Microorganisms (GCM) 10K type strain sequencing project: providing services to taxonomists for standard genome sequencing and annotation.</title>
        <authorList>
            <consortium name="The Broad Institute Genomics Platform"/>
            <consortium name="The Broad Institute Genome Sequencing Center for Infectious Disease"/>
            <person name="Wu L."/>
            <person name="Ma J."/>
        </authorList>
    </citation>
    <scope>NUCLEOTIDE SEQUENCE [LARGE SCALE GENOMIC DNA]</scope>
    <source>
        <strain evidence="10">JCM 17591</strain>
    </source>
</reference>
<dbReference type="PANTHER" id="PTHR30250:SF10">
    <property type="entry name" value="LIPOPOLYSACCHARIDE BIOSYNTHESIS PROTEIN WZXC"/>
    <property type="match status" value="1"/>
</dbReference>
<keyword evidence="6 8" id="KW-0472">Membrane</keyword>
<feature type="transmembrane region" description="Helical" evidence="8">
    <location>
        <begin position="397"/>
        <end position="416"/>
    </location>
</feature>
<gene>
    <name evidence="9" type="ORF">GCM10022287_00450</name>
</gene>
<evidence type="ECO:0000313" key="9">
    <source>
        <dbReference type="EMBL" id="GAA4167241.1"/>
    </source>
</evidence>
<organism evidence="9 10">
    <name type="scientific">Gryllotalpicola koreensis</name>
    <dbReference type="NCBI Taxonomy" id="993086"/>
    <lineage>
        <taxon>Bacteria</taxon>
        <taxon>Bacillati</taxon>
        <taxon>Actinomycetota</taxon>
        <taxon>Actinomycetes</taxon>
        <taxon>Micrococcales</taxon>
        <taxon>Microbacteriaceae</taxon>
        <taxon>Gryllotalpicola</taxon>
    </lineage>
</organism>
<feature type="transmembrane region" description="Helical" evidence="8">
    <location>
        <begin position="437"/>
        <end position="456"/>
    </location>
</feature>
<feature type="region of interest" description="Disordered" evidence="7">
    <location>
        <begin position="1"/>
        <end position="20"/>
    </location>
</feature>
<evidence type="ECO:0000256" key="5">
    <source>
        <dbReference type="ARBA" id="ARBA00022989"/>
    </source>
</evidence>
<evidence type="ECO:0000256" key="7">
    <source>
        <dbReference type="SAM" id="MobiDB-lite"/>
    </source>
</evidence>
<name>A0ABP7ZPE5_9MICO</name>
<feature type="transmembrane region" description="Helical" evidence="8">
    <location>
        <begin position="132"/>
        <end position="153"/>
    </location>
</feature>
<evidence type="ECO:0000313" key="10">
    <source>
        <dbReference type="Proteomes" id="UP001501079"/>
    </source>
</evidence>
<evidence type="ECO:0000256" key="2">
    <source>
        <dbReference type="ARBA" id="ARBA00007430"/>
    </source>
</evidence>
<evidence type="ECO:0000256" key="6">
    <source>
        <dbReference type="ARBA" id="ARBA00023136"/>
    </source>
</evidence>
<comment type="caution">
    <text evidence="9">The sequence shown here is derived from an EMBL/GenBank/DDBJ whole genome shotgun (WGS) entry which is preliminary data.</text>
</comment>
<dbReference type="CDD" id="cd13127">
    <property type="entry name" value="MATE_tuaB_like"/>
    <property type="match status" value="1"/>
</dbReference>
<feature type="compositionally biased region" description="Basic and acidic residues" evidence="7">
    <location>
        <begin position="1"/>
        <end position="10"/>
    </location>
</feature>
<keyword evidence="4 8" id="KW-0812">Transmembrane</keyword>
<feature type="transmembrane region" description="Helical" evidence="8">
    <location>
        <begin position="37"/>
        <end position="55"/>
    </location>
</feature>
<evidence type="ECO:0000256" key="1">
    <source>
        <dbReference type="ARBA" id="ARBA00004651"/>
    </source>
</evidence>
<accession>A0ABP7ZPE5</accession>
<dbReference type="InterPro" id="IPR050833">
    <property type="entry name" value="Poly_Biosynth_Transport"/>
</dbReference>
<keyword evidence="5 8" id="KW-1133">Transmembrane helix</keyword>
<proteinExistence type="inferred from homology"/>
<keyword evidence="10" id="KW-1185">Reference proteome</keyword>
<evidence type="ECO:0000256" key="3">
    <source>
        <dbReference type="ARBA" id="ARBA00022475"/>
    </source>
</evidence>
<feature type="transmembrane region" description="Helical" evidence="8">
    <location>
        <begin position="98"/>
        <end position="120"/>
    </location>
</feature>
<dbReference type="Proteomes" id="UP001501079">
    <property type="component" value="Unassembled WGS sequence"/>
</dbReference>
<feature type="transmembrane region" description="Helical" evidence="8">
    <location>
        <begin position="310"/>
        <end position="332"/>
    </location>
</feature>
<protein>
    <submittedName>
        <fullName evidence="9">Oligosaccharide flippase family protein</fullName>
    </submittedName>
</protein>
<dbReference type="EMBL" id="BAABBW010000001">
    <property type="protein sequence ID" value="GAA4167241.1"/>
    <property type="molecule type" value="Genomic_DNA"/>
</dbReference>
<feature type="transmembrane region" description="Helical" evidence="8">
    <location>
        <begin position="61"/>
        <end position="86"/>
    </location>
</feature>
<sequence length="508" mass="53411">MALQQSDRETAQPAADSPGGYAAQATASVVWTVAQKWVLRITGFVTIAILARLLSPADFGVVALASSLLPLLQLLADLGFSTYLLQVPEATTRRLSTFFWYSMASGVVLAGGLVLIAPLLGMLFATPAVTPVIQGLAPVALLITLGAVPTTLLRRNLRFRSLAVQATIAGAAGQAVAVVLALLGFGVWALVWQTLIVQIVSTALAWIASRWLPSFEFSRQEFGTMVRFGAKVIGIELVALARSWAENAIVVSALGVSGLGYLNIAQRLIQIAQDLTSAALVPVSLVVFAQIRSASDRLRAGYLRAQSVSYVVVGAIMLCLAVGSPVLIPMLFGSQWHESVAPAQLLAVAGILTIGASLDQGLFYGVGRPGTWFVYAIAVEILTVAVTAAVVHWGLGAMALGFVFVAAAATVARWPLVARELDARWWTVSMPIVKTSIPIAVAAVVGFAAVAITRPLPGPVSLLLAGLAMAAFYLPLLRLTARDTSAELIGLGQRALRRILPRAPKAAL</sequence>
<feature type="transmembrane region" description="Helical" evidence="8">
    <location>
        <begin position="344"/>
        <end position="365"/>
    </location>
</feature>
<evidence type="ECO:0000256" key="8">
    <source>
        <dbReference type="SAM" id="Phobius"/>
    </source>
</evidence>
<feature type="transmembrane region" description="Helical" evidence="8">
    <location>
        <begin position="372"/>
        <end position="391"/>
    </location>
</feature>